<feature type="transmembrane region" description="Helical" evidence="1">
    <location>
        <begin position="141"/>
        <end position="164"/>
    </location>
</feature>
<name>A0A494XDS0_9BACL</name>
<dbReference type="RefSeq" id="WP_120979312.1">
    <property type="nucleotide sequence ID" value="NZ_RBZM01000010.1"/>
</dbReference>
<evidence type="ECO:0000313" key="3">
    <source>
        <dbReference type="EMBL" id="RKP48022.1"/>
    </source>
</evidence>
<dbReference type="EMBL" id="RBZM01000010">
    <property type="protein sequence ID" value="RKP48022.1"/>
    <property type="molecule type" value="Genomic_DNA"/>
</dbReference>
<dbReference type="Pfam" id="PF07853">
    <property type="entry name" value="DUF1648"/>
    <property type="match status" value="1"/>
</dbReference>
<proteinExistence type="predicted"/>
<dbReference type="Proteomes" id="UP000282076">
    <property type="component" value="Unassembled WGS sequence"/>
</dbReference>
<feature type="transmembrane region" description="Helical" evidence="1">
    <location>
        <begin position="21"/>
        <end position="39"/>
    </location>
</feature>
<keyword evidence="1" id="KW-0472">Membrane</keyword>
<dbReference type="OrthoDB" id="9808690at2"/>
<keyword evidence="1" id="KW-0812">Transmembrane</keyword>
<keyword evidence="1" id="KW-1133">Transmembrane helix</keyword>
<evidence type="ECO:0000313" key="4">
    <source>
        <dbReference type="Proteomes" id="UP000282076"/>
    </source>
</evidence>
<keyword evidence="4" id="KW-1185">Reference proteome</keyword>
<organism evidence="3 4">
    <name type="scientific">Cohnella endophytica</name>
    <dbReference type="NCBI Taxonomy" id="2419778"/>
    <lineage>
        <taxon>Bacteria</taxon>
        <taxon>Bacillati</taxon>
        <taxon>Bacillota</taxon>
        <taxon>Bacilli</taxon>
        <taxon>Bacillales</taxon>
        <taxon>Paenibacillaceae</taxon>
        <taxon>Cohnella</taxon>
    </lineage>
</organism>
<evidence type="ECO:0000259" key="2">
    <source>
        <dbReference type="Pfam" id="PF07853"/>
    </source>
</evidence>
<evidence type="ECO:0000256" key="1">
    <source>
        <dbReference type="SAM" id="Phobius"/>
    </source>
</evidence>
<dbReference type="InterPro" id="IPR012867">
    <property type="entry name" value="DUF1648"/>
</dbReference>
<reference evidence="3 4" key="1">
    <citation type="submission" date="2018-10" db="EMBL/GenBank/DDBJ databases">
        <title>Cohnella sp. M2MS4P-1, whole genome shotgun sequence.</title>
        <authorList>
            <person name="Tuo L."/>
        </authorList>
    </citation>
    <scope>NUCLEOTIDE SEQUENCE [LARGE SCALE GENOMIC DNA]</scope>
    <source>
        <strain evidence="3 4">M2MS4P-1</strain>
    </source>
</reference>
<comment type="caution">
    <text evidence="3">The sequence shown here is derived from an EMBL/GenBank/DDBJ whole genome shotgun (WGS) entry which is preliminary data.</text>
</comment>
<protein>
    <submittedName>
        <fullName evidence="3">DUF1648 domain-containing protein</fullName>
    </submittedName>
</protein>
<gene>
    <name evidence="3" type="ORF">D7Z26_22750</name>
</gene>
<accession>A0A494XDS0</accession>
<feature type="transmembrane region" description="Helical" evidence="1">
    <location>
        <begin position="112"/>
        <end position="135"/>
    </location>
</feature>
<sequence length="170" mass="18400">MNDSLTKRPKIEVPLTGGERALRLATLLLLIGTIVYLAVNWESLPSRIATHFNGKGEADGWGSKWTLWILPAISAVLYAGLTWLTRFPHVFNYPVAITELNAVKQYSLARQLVGWMNLEIVALFGYVVIAIVQMAKGGGGGGIGIGALPIILVVLFGTIGAYILRAIKAR</sequence>
<feature type="domain" description="DUF1648" evidence="2">
    <location>
        <begin position="28"/>
        <end position="73"/>
    </location>
</feature>
<dbReference type="AlphaFoldDB" id="A0A494XDS0"/>
<feature type="transmembrane region" description="Helical" evidence="1">
    <location>
        <begin position="65"/>
        <end position="84"/>
    </location>
</feature>